<dbReference type="Proteomes" id="UP000193862">
    <property type="component" value="Unassembled WGS sequence"/>
</dbReference>
<feature type="transmembrane region" description="Helical" evidence="6">
    <location>
        <begin position="279"/>
        <end position="297"/>
    </location>
</feature>
<keyword evidence="5 6" id="KW-0472">Membrane</keyword>
<feature type="transmembrane region" description="Helical" evidence="6">
    <location>
        <begin position="213"/>
        <end position="235"/>
    </location>
</feature>
<dbReference type="EMBL" id="FWFS01000017">
    <property type="protein sequence ID" value="SLN70367.1"/>
    <property type="molecule type" value="Genomic_DNA"/>
</dbReference>
<name>A0A1Y5TRE9_9RHOB</name>
<dbReference type="Gene3D" id="1.20.1250.20">
    <property type="entry name" value="MFS general substrate transporter like domains"/>
    <property type="match status" value="1"/>
</dbReference>
<sequence length="391" mass="40233">MTTSSDPLDQPASGRGAVLSMSLCVAMLIASEFMPVSLLTPIADSLNASDGQTGQAVSISGFFAVAASLLVSTAAGRLNRKSVLLTMTGLMLLSLVMIAAAPNFIVLMIARALLGISIGGFWSLSTAVIMRLVPADRVSGSLALMFAGQATAAAFAAPVGSYLGEVIGWRGVFWALVPIVALDLLWQAVALPSLPAQESQSLGSMWRVLRRPYVSRALIAVLFTFSGAFAMFTYLRPFLETVSGVGVQMLSVMLLVLGCAGFIGTFLGGRLTNGHLMALLRYLPLAMAAATLALLGFGHVLSLVAILLAVWGAINTALPISWMGWVTQEVGDAPEAAGGLMVGAIQLAILLGATIGGALLDHVGISATFICSAILLGVAGAIVGSGRALRA</sequence>
<evidence type="ECO:0000256" key="3">
    <source>
        <dbReference type="ARBA" id="ARBA00022692"/>
    </source>
</evidence>
<dbReference type="CDD" id="cd17324">
    <property type="entry name" value="MFS_NepI_like"/>
    <property type="match status" value="1"/>
</dbReference>
<feature type="transmembrane region" description="Helical" evidence="6">
    <location>
        <begin position="172"/>
        <end position="192"/>
    </location>
</feature>
<dbReference type="InterPro" id="IPR036259">
    <property type="entry name" value="MFS_trans_sf"/>
</dbReference>
<dbReference type="InterPro" id="IPR011701">
    <property type="entry name" value="MFS"/>
</dbReference>
<accession>A0A1Y5TRE9</accession>
<evidence type="ECO:0000256" key="2">
    <source>
        <dbReference type="ARBA" id="ARBA00022475"/>
    </source>
</evidence>
<dbReference type="InterPro" id="IPR050189">
    <property type="entry name" value="MFS_Efflux_Transporters"/>
</dbReference>
<organism evidence="8 9">
    <name type="scientific">Aquimixticola soesokkakensis</name>
    <dbReference type="NCBI Taxonomy" id="1519096"/>
    <lineage>
        <taxon>Bacteria</taxon>
        <taxon>Pseudomonadati</taxon>
        <taxon>Pseudomonadota</taxon>
        <taxon>Alphaproteobacteria</taxon>
        <taxon>Rhodobacterales</taxon>
        <taxon>Paracoccaceae</taxon>
        <taxon>Aquimixticola</taxon>
    </lineage>
</organism>
<dbReference type="GO" id="GO:0022857">
    <property type="term" value="F:transmembrane transporter activity"/>
    <property type="evidence" value="ECO:0007669"/>
    <property type="project" value="InterPro"/>
</dbReference>
<dbReference type="PROSITE" id="PS50850">
    <property type="entry name" value="MFS"/>
    <property type="match status" value="1"/>
</dbReference>
<keyword evidence="9" id="KW-1185">Reference proteome</keyword>
<protein>
    <submittedName>
        <fullName evidence="8">Purine ribonucleoside efflux pump NepI</fullName>
    </submittedName>
</protein>
<feature type="transmembrane region" description="Helical" evidence="6">
    <location>
        <begin position="12"/>
        <end position="33"/>
    </location>
</feature>
<feature type="transmembrane region" description="Helical" evidence="6">
    <location>
        <begin position="108"/>
        <end position="130"/>
    </location>
</feature>
<comment type="subcellular location">
    <subcellularLocation>
        <location evidence="1">Cell membrane</location>
        <topology evidence="1">Multi-pass membrane protein</topology>
    </subcellularLocation>
</comment>
<keyword evidence="2" id="KW-1003">Cell membrane</keyword>
<evidence type="ECO:0000256" key="1">
    <source>
        <dbReference type="ARBA" id="ARBA00004651"/>
    </source>
</evidence>
<evidence type="ECO:0000313" key="8">
    <source>
        <dbReference type="EMBL" id="SLN70367.1"/>
    </source>
</evidence>
<dbReference type="OrthoDB" id="9788453at2"/>
<feature type="domain" description="Major facilitator superfamily (MFS) profile" evidence="7">
    <location>
        <begin position="17"/>
        <end position="391"/>
    </location>
</feature>
<feature type="transmembrane region" description="Helical" evidence="6">
    <location>
        <begin position="247"/>
        <end position="267"/>
    </location>
</feature>
<feature type="transmembrane region" description="Helical" evidence="6">
    <location>
        <begin position="83"/>
        <end position="102"/>
    </location>
</feature>
<gene>
    <name evidence="8" type="primary">nepI</name>
    <name evidence="8" type="ORF">AQS8620_03337</name>
</gene>
<feature type="transmembrane region" description="Helical" evidence="6">
    <location>
        <begin position="365"/>
        <end position="384"/>
    </location>
</feature>
<dbReference type="GO" id="GO:0005886">
    <property type="term" value="C:plasma membrane"/>
    <property type="evidence" value="ECO:0007669"/>
    <property type="project" value="UniProtKB-SubCell"/>
</dbReference>
<proteinExistence type="predicted"/>
<dbReference type="InterPro" id="IPR020846">
    <property type="entry name" value="MFS_dom"/>
</dbReference>
<dbReference type="Pfam" id="PF07690">
    <property type="entry name" value="MFS_1"/>
    <property type="match status" value="1"/>
</dbReference>
<dbReference type="RefSeq" id="WP_141693071.1">
    <property type="nucleotide sequence ID" value="NZ_FWFS01000017.1"/>
</dbReference>
<keyword evidence="4 6" id="KW-1133">Transmembrane helix</keyword>
<feature type="transmembrane region" description="Helical" evidence="6">
    <location>
        <begin position="53"/>
        <end position="71"/>
    </location>
</feature>
<evidence type="ECO:0000256" key="5">
    <source>
        <dbReference type="ARBA" id="ARBA00023136"/>
    </source>
</evidence>
<evidence type="ECO:0000313" key="9">
    <source>
        <dbReference type="Proteomes" id="UP000193862"/>
    </source>
</evidence>
<keyword evidence="3 6" id="KW-0812">Transmembrane</keyword>
<evidence type="ECO:0000256" key="4">
    <source>
        <dbReference type="ARBA" id="ARBA00022989"/>
    </source>
</evidence>
<dbReference type="AlphaFoldDB" id="A0A1Y5TRE9"/>
<dbReference type="PANTHER" id="PTHR43124">
    <property type="entry name" value="PURINE EFFLUX PUMP PBUE"/>
    <property type="match status" value="1"/>
</dbReference>
<dbReference type="SUPFAM" id="SSF103473">
    <property type="entry name" value="MFS general substrate transporter"/>
    <property type="match status" value="1"/>
</dbReference>
<feature type="transmembrane region" description="Helical" evidence="6">
    <location>
        <begin position="303"/>
        <end position="325"/>
    </location>
</feature>
<reference evidence="8 9" key="1">
    <citation type="submission" date="2017-03" db="EMBL/GenBank/DDBJ databases">
        <authorList>
            <person name="Afonso C.L."/>
            <person name="Miller P.J."/>
            <person name="Scott M.A."/>
            <person name="Spackman E."/>
            <person name="Goraichik I."/>
            <person name="Dimitrov K.M."/>
            <person name="Suarez D.L."/>
            <person name="Swayne D.E."/>
        </authorList>
    </citation>
    <scope>NUCLEOTIDE SEQUENCE [LARGE SCALE GENOMIC DNA]</scope>
    <source>
        <strain evidence="8 9">CECT 8620</strain>
    </source>
</reference>
<feature type="transmembrane region" description="Helical" evidence="6">
    <location>
        <begin position="337"/>
        <end position="359"/>
    </location>
</feature>
<evidence type="ECO:0000256" key="6">
    <source>
        <dbReference type="SAM" id="Phobius"/>
    </source>
</evidence>
<dbReference type="PANTHER" id="PTHR43124:SF5">
    <property type="entry name" value="PURINE RIBONUCLEOSIDE EFFLUX PUMP NEPI"/>
    <property type="match status" value="1"/>
</dbReference>
<feature type="transmembrane region" description="Helical" evidence="6">
    <location>
        <begin position="142"/>
        <end position="160"/>
    </location>
</feature>
<evidence type="ECO:0000259" key="7">
    <source>
        <dbReference type="PROSITE" id="PS50850"/>
    </source>
</evidence>